<keyword evidence="1" id="KW-0732">Signal</keyword>
<name>A0A174KLG6_9BACE</name>
<reference evidence="3" key="2">
    <citation type="submission" date="2022-08" db="EMBL/GenBank/DDBJ databases">
        <title>Genome Sequencing of Bacteroides fragilis Group Isolates with Nanopore Technology.</title>
        <authorList>
            <person name="Tisza M.J."/>
            <person name="Smith D."/>
            <person name="Dekker J.P."/>
        </authorList>
    </citation>
    <scope>NUCLEOTIDE SEQUENCE</scope>
    <source>
        <strain evidence="3">BFG-527</strain>
    </source>
</reference>
<dbReference type="Proteomes" id="UP000095606">
    <property type="component" value="Unassembled WGS sequence"/>
</dbReference>
<feature type="signal peptide" evidence="1">
    <location>
        <begin position="1"/>
        <end position="18"/>
    </location>
</feature>
<evidence type="ECO:0000313" key="5">
    <source>
        <dbReference type="Proteomes" id="UP001060104"/>
    </source>
</evidence>
<dbReference type="EMBL" id="CP103141">
    <property type="protein sequence ID" value="UVQ76030.1"/>
    <property type="molecule type" value="Genomic_DNA"/>
</dbReference>
<proteinExistence type="predicted"/>
<sequence length="261" mass="30197">MRTLLFLFLCISTSFAIAQISPKAVEKNKEAEIDSLESEMMNFFQATLERNYGRKDALDLLVKGLERYHFNYLLDVDKGQLERINEKLYAGGLLYSYFVDGAILHDSCTLFVPTGVSRSEYRQSDVYKQASESLKEHGGSLNLVTDSLKYAYMKTQVEYIILPFKKRLDGFTYLQRELELAIHPALKAYLKAEDVTGGVSSVMLFEEIAKDTNHFCSDFKTDRDVRMFLTLYFWKYLCYFANIDFYTGRDKTEGILKEESN</sequence>
<evidence type="ECO:0008006" key="6">
    <source>
        <dbReference type="Google" id="ProtNLM"/>
    </source>
</evidence>
<feature type="chain" id="PRO_5008026164" description="DUF4919 domain-containing protein" evidence="1">
    <location>
        <begin position="19"/>
        <end position="261"/>
    </location>
</feature>
<evidence type="ECO:0000313" key="4">
    <source>
        <dbReference type="Proteomes" id="UP000095606"/>
    </source>
</evidence>
<keyword evidence="5" id="KW-1185">Reference proteome</keyword>
<dbReference type="AlphaFoldDB" id="A0A174KLG6"/>
<accession>A0A174KLG6</accession>
<dbReference type="EMBL" id="CZAE01000007">
    <property type="protein sequence ID" value="CUP12803.1"/>
    <property type="molecule type" value="Genomic_DNA"/>
</dbReference>
<evidence type="ECO:0000313" key="2">
    <source>
        <dbReference type="EMBL" id="CUP12803.1"/>
    </source>
</evidence>
<dbReference type="Proteomes" id="UP001060104">
    <property type="component" value="Chromosome"/>
</dbReference>
<evidence type="ECO:0000256" key="1">
    <source>
        <dbReference type="SAM" id="SignalP"/>
    </source>
</evidence>
<evidence type="ECO:0000313" key="3">
    <source>
        <dbReference type="EMBL" id="UVQ76030.1"/>
    </source>
</evidence>
<dbReference type="RefSeq" id="WP_172680455.1">
    <property type="nucleotide sequence ID" value="NZ_CAXKYA010000041.1"/>
</dbReference>
<gene>
    <name evidence="2" type="ORF">ERS852461_01922</name>
    <name evidence="3" type="ORF">NXY30_06520</name>
</gene>
<protein>
    <recommendedName>
        <fullName evidence="6">DUF4919 domain-containing protein</fullName>
    </recommendedName>
</protein>
<dbReference type="GeneID" id="69588290"/>
<organism evidence="2 4">
    <name type="scientific">Bacteroides faecis</name>
    <dbReference type="NCBI Taxonomy" id="674529"/>
    <lineage>
        <taxon>Bacteria</taxon>
        <taxon>Pseudomonadati</taxon>
        <taxon>Bacteroidota</taxon>
        <taxon>Bacteroidia</taxon>
        <taxon>Bacteroidales</taxon>
        <taxon>Bacteroidaceae</taxon>
        <taxon>Bacteroides</taxon>
    </lineage>
</organism>
<reference evidence="2 4" key="1">
    <citation type="submission" date="2015-09" db="EMBL/GenBank/DDBJ databases">
        <authorList>
            <consortium name="Pathogen Informatics"/>
        </authorList>
    </citation>
    <scope>NUCLEOTIDE SEQUENCE [LARGE SCALE GENOMIC DNA]</scope>
    <source>
        <strain evidence="2 4">2789STDY5834846</strain>
    </source>
</reference>